<comment type="caution">
    <text evidence="1">The sequence shown here is derived from an EMBL/GenBank/DDBJ whole genome shotgun (WGS) entry which is preliminary data.</text>
</comment>
<proteinExistence type="predicted"/>
<organism evidence="1 2">
    <name type="scientific">Bacillus cereus (strain VD014)</name>
    <dbReference type="NCBI Taxonomy" id="1053223"/>
    <lineage>
        <taxon>Bacteria</taxon>
        <taxon>Bacillati</taxon>
        <taxon>Bacillota</taxon>
        <taxon>Bacilli</taxon>
        <taxon>Bacillales</taxon>
        <taxon>Bacillaceae</taxon>
        <taxon>Bacillus</taxon>
        <taxon>Bacillus cereus group</taxon>
    </lineage>
</organism>
<reference evidence="1" key="1">
    <citation type="submission" date="2012-04" db="EMBL/GenBank/DDBJ databases">
        <title>The Genome Sequence of Bacillus cereus VD014.</title>
        <authorList>
            <consortium name="The Broad Institute Genome Sequencing Platform"/>
            <consortium name="The Broad Institute Genome Sequencing Center for Infectious Disease"/>
            <person name="Feldgarden M."/>
            <person name="Van der Auwera G.A."/>
            <person name="Mahillon J."/>
            <person name="Duprez V."/>
            <person name="Timmery S."/>
            <person name="Mattelet C."/>
            <person name="Dierick K."/>
            <person name="Sun M."/>
            <person name="Yu Z."/>
            <person name="Zhu L."/>
            <person name="Hu X."/>
            <person name="Shank E.B."/>
            <person name="Swiecicka I."/>
            <person name="Hansen B.M."/>
            <person name="Andrup L."/>
            <person name="Young S.K."/>
            <person name="Zeng Q."/>
            <person name="Gargeya S."/>
            <person name="Fitzgerald M."/>
            <person name="Haas B."/>
            <person name="Abouelleil A."/>
            <person name="Alvarado L."/>
            <person name="Arachchi H.M."/>
            <person name="Berlin A."/>
            <person name="Chapman S.B."/>
            <person name="Goldberg J."/>
            <person name="Griggs A."/>
            <person name="Gujja S."/>
            <person name="Hansen M."/>
            <person name="Howarth C."/>
            <person name="Imamovic A."/>
            <person name="Larimer J."/>
            <person name="McCowen C."/>
            <person name="Montmayeur A."/>
            <person name="Murphy C."/>
            <person name="Neiman D."/>
            <person name="Pearson M."/>
            <person name="Priest M."/>
            <person name="Roberts A."/>
            <person name="Saif S."/>
            <person name="Shea T."/>
            <person name="Sisk P."/>
            <person name="Sykes S."/>
            <person name="Wortman J."/>
            <person name="Nusbaum C."/>
            <person name="Birren B."/>
        </authorList>
    </citation>
    <scope>NUCLEOTIDE SEQUENCE</scope>
    <source>
        <strain evidence="1">VD014</strain>
    </source>
</reference>
<evidence type="ECO:0000313" key="1">
    <source>
        <dbReference type="EMBL" id="EJR18251.1"/>
    </source>
</evidence>
<protein>
    <submittedName>
        <fullName evidence="1">Uncharacterized protein</fullName>
    </submittedName>
</protein>
<dbReference type="AlphaFoldDB" id="A0A9W5NNU1"/>
<sequence>MHSLERLLEAQSQIMELHIDGLMSDDAFSEMSSYIEGLIEGVYEEEKEAHKESVH</sequence>
<dbReference type="Proteomes" id="UP000006607">
    <property type="component" value="Unassembled WGS sequence"/>
</dbReference>
<dbReference type="RefSeq" id="WP_000555798.1">
    <property type="nucleotide sequence ID" value="NZ_JH792025.1"/>
</dbReference>
<gene>
    <name evidence="1" type="ORF">IIA_04204</name>
</gene>
<evidence type="ECO:0000313" key="2">
    <source>
        <dbReference type="Proteomes" id="UP000006607"/>
    </source>
</evidence>
<name>A0A9W5NNU1_BACC8</name>
<accession>A0A9W5NNU1</accession>
<dbReference type="EMBL" id="AHER01000039">
    <property type="protein sequence ID" value="EJR18251.1"/>
    <property type="molecule type" value="Genomic_DNA"/>
</dbReference>